<accession>A0AB94ILG1</accession>
<name>A0AB94ILG1_9BACI</name>
<keyword evidence="2" id="KW-1185">Reference proteome</keyword>
<comment type="caution">
    <text evidence="1">The sequence shown here is derived from an EMBL/GenBank/DDBJ whole genome shotgun (WGS) entry which is preliminary data.</text>
</comment>
<sequence>MAKEQVNFDDLLAEYRSIWNNRILLKEEKGSEEILIEAIKRELLDENSHPRVRKSRYEKYFSAIKRVMNSSVAAETKLRLIKIHVEIMEELS</sequence>
<dbReference type="Proteomes" id="UP000018877">
    <property type="component" value="Unassembled WGS sequence"/>
</dbReference>
<evidence type="ECO:0000313" key="1">
    <source>
        <dbReference type="EMBL" id="ETI67889.1"/>
    </source>
</evidence>
<dbReference type="EMBL" id="ALAN01000084">
    <property type="protein sequence ID" value="ETI67889.1"/>
    <property type="molecule type" value="Genomic_DNA"/>
</dbReference>
<dbReference type="AlphaFoldDB" id="A0AB94ILG1"/>
<gene>
    <name evidence="1" type="ORF">BAVI_15411</name>
</gene>
<dbReference type="RefSeq" id="WP_024029264.1">
    <property type="nucleotide sequence ID" value="NZ_ALAN01000084.1"/>
</dbReference>
<protein>
    <recommendedName>
        <fullName evidence="3">YojE</fullName>
    </recommendedName>
</protein>
<reference evidence="1 2" key="1">
    <citation type="journal article" date="2014" name="Environ. Microbiol.">
        <title>The nitrate-ammonifying and nosZ-carrying bacterium Bacillus vireti is a potent source and sink for nitric and nitrous oxide under high nitrate conditions.</title>
        <authorList>
            <person name="Mania D."/>
            <person name="Heylen K."/>
            <person name="van Spanning R.J."/>
            <person name="Frostegard A."/>
        </authorList>
    </citation>
    <scope>NUCLEOTIDE SEQUENCE [LARGE SCALE GENOMIC DNA]</scope>
    <source>
        <strain evidence="1 2">LMG 21834</strain>
    </source>
</reference>
<proteinExistence type="predicted"/>
<evidence type="ECO:0000313" key="2">
    <source>
        <dbReference type="Proteomes" id="UP000018877"/>
    </source>
</evidence>
<evidence type="ECO:0008006" key="3">
    <source>
        <dbReference type="Google" id="ProtNLM"/>
    </source>
</evidence>
<organism evidence="1 2">
    <name type="scientific">Neobacillus vireti LMG 21834</name>
    <dbReference type="NCBI Taxonomy" id="1131730"/>
    <lineage>
        <taxon>Bacteria</taxon>
        <taxon>Bacillati</taxon>
        <taxon>Bacillota</taxon>
        <taxon>Bacilli</taxon>
        <taxon>Bacillales</taxon>
        <taxon>Bacillaceae</taxon>
        <taxon>Neobacillus</taxon>
    </lineage>
</organism>